<accession>A0A537LKJ7</accession>
<evidence type="ECO:0000256" key="6">
    <source>
        <dbReference type="ARBA" id="ARBA00022989"/>
    </source>
</evidence>
<name>A0A537LKJ7_9BACT</name>
<feature type="transmembrane region" description="Helical" evidence="9">
    <location>
        <begin position="6"/>
        <end position="30"/>
    </location>
</feature>
<keyword evidence="2" id="KW-0813">Transport</keyword>
<comment type="caution">
    <text evidence="10">The sequence shown here is derived from an EMBL/GenBank/DDBJ whole genome shotgun (WGS) entry which is preliminary data.</text>
</comment>
<evidence type="ECO:0000256" key="1">
    <source>
        <dbReference type="ARBA" id="ARBA00004651"/>
    </source>
</evidence>
<dbReference type="EMBL" id="VBAI01000189">
    <property type="protein sequence ID" value="TMJ08525.1"/>
    <property type="molecule type" value="Genomic_DNA"/>
</dbReference>
<feature type="transmembrane region" description="Helical" evidence="9">
    <location>
        <begin position="193"/>
        <end position="215"/>
    </location>
</feature>
<keyword evidence="4 9" id="KW-0812">Transmembrane</keyword>
<dbReference type="InterPro" id="IPR001851">
    <property type="entry name" value="ABC_transp_permease"/>
</dbReference>
<sequence>MTLTQQLAQFIASGIVNGTIYALLGLGLVAIHSVTRVVNVAQGEFAALGALLASTLVARGMPLSLAAGVAVVAAAAAGGGVYRTGIRPARDAGPLTLLIITIALHLALKGLLLLVWGTNPYGLRPFTAGPPLRILSAVVTRQSLWVVGVTAVALVVLYLFFTHTILGKSLRACAVNPTAARLMGIRVERMSTLAWLIAGALGGLAGVLITPLTLATYDMGLILGLKGFVGVVMAGMSSYPWTVGACILFGVVESLGAGLISSNYRDGIAFGVLVAALLWRALSVLRGGLIVSEETAQE</sequence>
<feature type="transmembrane region" description="Helical" evidence="9">
    <location>
        <begin position="264"/>
        <end position="282"/>
    </location>
</feature>
<feature type="transmembrane region" description="Helical" evidence="9">
    <location>
        <begin position="63"/>
        <end position="82"/>
    </location>
</feature>
<dbReference type="Pfam" id="PF02653">
    <property type="entry name" value="BPD_transp_2"/>
    <property type="match status" value="1"/>
</dbReference>
<evidence type="ECO:0000256" key="5">
    <source>
        <dbReference type="ARBA" id="ARBA00022970"/>
    </source>
</evidence>
<dbReference type="InterPro" id="IPR052157">
    <property type="entry name" value="BCAA_transport_permease"/>
</dbReference>
<dbReference type="PANTHER" id="PTHR11795">
    <property type="entry name" value="BRANCHED-CHAIN AMINO ACID TRANSPORT SYSTEM PERMEASE PROTEIN LIVH"/>
    <property type="match status" value="1"/>
</dbReference>
<dbReference type="Proteomes" id="UP000315217">
    <property type="component" value="Unassembled WGS sequence"/>
</dbReference>
<evidence type="ECO:0000256" key="8">
    <source>
        <dbReference type="ARBA" id="ARBA00037998"/>
    </source>
</evidence>
<evidence type="ECO:0000256" key="7">
    <source>
        <dbReference type="ARBA" id="ARBA00023136"/>
    </source>
</evidence>
<evidence type="ECO:0000313" key="10">
    <source>
        <dbReference type="EMBL" id="TMJ08525.1"/>
    </source>
</evidence>
<evidence type="ECO:0000256" key="3">
    <source>
        <dbReference type="ARBA" id="ARBA00022475"/>
    </source>
</evidence>
<feature type="transmembrane region" description="Helical" evidence="9">
    <location>
        <begin position="143"/>
        <end position="161"/>
    </location>
</feature>
<dbReference type="PANTHER" id="PTHR11795:SF450">
    <property type="entry name" value="ABC TRANSPORTER PERMEASE PROTEIN"/>
    <property type="match status" value="1"/>
</dbReference>
<dbReference type="GO" id="GO:0006865">
    <property type="term" value="P:amino acid transport"/>
    <property type="evidence" value="ECO:0007669"/>
    <property type="project" value="UniProtKB-KW"/>
</dbReference>
<feature type="transmembrane region" description="Helical" evidence="9">
    <location>
        <begin position="227"/>
        <end position="252"/>
    </location>
</feature>
<evidence type="ECO:0000256" key="4">
    <source>
        <dbReference type="ARBA" id="ARBA00022692"/>
    </source>
</evidence>
<feature type="transmembrane region" description="Helical" evidence="9">
    <location>
        <begin position="94"/>
        <end position="116"/>
    </location>
</feature>
<keyword evidence="5" id="KW-0029">Amino-acid transport</keyword>
<proteinExistence type="inferred from homology"/>
<evidence type="ECO:0000256" key="9">
    <source>
        <dbReference type="SAM" id="Phobius"/>
    </source>
</evidence>
<dbReference type="GO" id="GO:0005886">
    <property type="term" value="C:plasma membrane"/>
    <property type="evidence" value="ECO:0007669"/>
    <property type="project" value="UniProtKB-SubCell"/>
</dbReference>
<keyword evidence="3" id="KW-1003">Cell membrane</keyword>
<comment type="similarity">
    <text evidence="8">Belongs to the binding-protein-dependent transport system permease family. LivHM subfamily.</text>
</comment>
<gene>
    <name evidence="10" type="ORF">E6G98_12000</name>
</gene>
<dbReference type="CDD" id="cd06582">
    <property type="entry name" value="TM_PBP1_LivH_like"/>
    <property type="match status" value="1"/>
</dbReference>
<keyword evidence="7 9" id="KW-0472">Membrane</keyword>
<comment type="subcellular location">
    <subcellularLocation>
        <location evidence="1">Cell membrane</location>
        <topology evidence="1">Multi-pass membrane protein</topology>
    </subcellularLocation>
</comment>
<protein>
    <submittedName>
        <fullName evidence="10">Branched-chain amino acid ABC transporter permease</fullName>
    </submittedName>
</protein>
<organism evidence="10 11">
    <name type="scientific">Candidatus Segetimicrobium genomatis</name>
    <dbReference type="NCBI Taxonomy" id="2569760"/>
    <lineage>
        <taxon>Bacteria</taxon>
        <taxon>Bacillati</taxon>
        <taxon>Candidatus Sysuimicrobiota</taxon>
        <taxon>Candidatus Sysuimicrobiia</taxon>
        <taxon>Candidatus Sysuimicrobiales</taxon>
        <taxon>Candidatus Segetimicrobiaceae</taxon>
        <taxon>Candidatus Segetimicrobium</taxon>
    </lineage>
</organism>
<reference evidence="10 11" key="1">
    <citation type="journal article" date="2019" name="Nat. Microbiol.">
        <title>Mediterranean grassland soil C-N compound turnover is dependent on rainfall and depth, and is mediated by genomically divergent microorganisms.</title>
        <authorList>
            <person name="Diamond S."/>
            <person name="Andeer P.F."/>
            <person name="Li Z."/>
            <person name="Crits-Christoph A."/>
            <person name="Burstein D."/>
            <person name="Anantharaman K."/>
            <person name="Lane K.R."/>
            <person name="Thomas B.C."/>
            <person name="Pan C."/>
            <person name="Northen T.R."/>
            <person name="Banfield J.F."/>
        </authorList>
    </citation>
    <scope>NUCLEOTIDE SEQUENCE [LARGE SCALE GENOMIC DNA]</scope>
    <source>
        <strain evidence="10">NP_1</strain>
    </source>
</reference>
<keyword evidence="6 9" id="KW-1133">Transmembrane helix</keyword>
<dbReference type="AlphaFoldDB" id="A0A537LKJ7"/>
<evidence type="ECO:0000313" key="11">
    <source>
        <dbReference type="Proteomes" id="UP000315217"/>
    </source>
</evidence>
<dbReference type="GO" id="GO:0022857">
    <property type="term" value="F:transmembrane transporter activity"/>
    <property type="evidence" value="ECO:0007669"/>
    <property type="project" value="InterPro"/>
</dbReference>
<evidence type="ECO:0000256" key="2">
    <source>
        <dbReference type="ARBA" id="ARBA00022448"/>
    </source>
</evidence>